<dbReference type="InterPro" id="IPR029063">
    <property type="entry name" value="SAM-dependent_MTases_sf"/>
</dbReference>
<organism evidence="2 3">
    <name type="scientific">Candidatus Wallbacteria bacterium HGW-Wallbacteria-1</name>
    <dbReference type="NCBI Taxonomy" id="2013854"/>
    <lineage>
        <taxon>Bacteria</taxon>
        <taxon>Candidatus Walliibacteriota</taxon>
    </lineage>
</organism>
<evidence type="ECO:0000313" key="3">
    <source>
        <dbReference type="Proteomes" id="UP000233256"/>
    </source>
</evidence>
<dbReference type="Proteomes" id="UP000233256">
    <property type="component" value="Unassembled WGS sequence"/>
</dbReference>
<proteinExistence type="predicted"/>
<dbReference type="EMBL" id="PGXC01000001">
    <property type="protein sequence ID" value="PKK92038.1"/>
    <property type="molecule type" value="Genomic_DNA"/>
</dbReference>
<evidence type="ECO:0000313" key="2">
    <source>
        <dbReference type="EMBL" id="PKK92038.1"/>
    </source>
</evidence>
<feature type="domain" description="Methyltransferase" evidence="1">
    <location>
        <begin position="91"/>
        <end position="191"/>
    </location>
</feature>
<dbReference type="Gene3D" id="3.40.50.150">
    <property type="entry name" value="Vaccinia Virus protein VP39"/>
    <property type="match status" value="1"/>
</dbReference>
<accession>A0A2N1PUP8</accession>
<protein>
    <recommendedName>
        <fullName evidence="1">Methyltransferase domain-containing protein</fullName>
    </recommendedName>
</protein>
<dbReference type="InterPro" id="IPR041698">
    <property type="entry name" value="Methyltransf_25"/>
</dbReference>
<sequence length="293" mass="32787">MGLKLQDSGQIGYKELFRCRPTREETLPGEISYFEFPLSENLDPGERDFRLRVQPSMHSHEDERGFQAQAINRARTFLAPLVTRVGCHGRVLEAFAGTCWMGSLLSRKAGVSEVFCMDVSSYLLTRVAPAVMLELGAVPGIMKMVRGDVNDPPFIDGSFDRIFIDAGLHHVPDQNLTEVLAGLSALLKPEGIMAAIREPFLPEAPFFRKRALENFGDSEKSLGACERIRSRDEWRSAFVAAGLVCSFIPVISGRDDQRLSLSLPLRWAARGTCLEPVLQSCWPEYMMIIRHRG</sequence>
<gene>
    <name evidence="2" type="ORF">CVV64_01075</name>
</gene>
<dbReference type="Pfam" id="PF13649">
    <property type="entry name" value="Methyltransf_25"/>
    <property type="match status" value="1"/>
</dbReference>
<dbReference type="CDD" id="cd02440">
    <property type="entry name" value="AdoMet_MTases"/>
    <property type="match status" value="1"/>
</dbReference>
<name>A0A2N1PUP8_9BACT</name>
<evidence type="ECO:0000259" key="1">
    <source>
        <dbReference type="Pfam" id="PF13649"/>
    </source>
</evidence>
<dbReference type="AlphaFoldDB" id="A0A2N1PUP8"/>
<reference evidence="2 3" key="1">
    <citation type="journal article" date="2017" name="ISME J.">
        <title>Potential for microbial H2 and metal transformations associated with novel bacteria and archaea in deep terrestrial subsurface sediments.</title>
        <authorList>
            <person name="Hernsdorf A.W."/>
            <person name="Amano Y."/>
            <person name="Miyakawa K."/>
            <person name="Ise K."/>
            <person name="Suzuki Y."/>
            <person name="Anantharaman K."/>
            <person name="Probst A."/>
            <person name="Burstein D."/>
            <person name="Thomas B.C."/>
            <person name="Banfield J.F."/>
        </authorList>
    </citation>
    <scope>NUCLEOTIDE SEQUENCE [LARGE SCALE GENOMIC DNA]</scope>
    <source>
        <strain evidence="2">HGW-Wallbacteria-1</strain>
    </source>
</reference>
<comment type="caution">
    <text evidence="2">The sequence shown here is derived from an EMBL/GenBank/DDBJ whole genome shotgun (WGS) entry which is preliminary data.</text>
</comment>
<dbReference type="SUPFAM" id="SSF53335">
    <property type="entry name" value="S-adenosyl-L-methionine-dependent methyltransferases"/>
    <property type="match status" value="1"/>
</dbReference>